<comment type="subcellular location">
    <subcellularLocation>
        <location evidence="1">Secreted</location>
    </subcellularLocation>
</comment>
<gene>
    <name evidence="11" type="primary">LOC113217150</name>
</gene>
<dbReference type="AlphaFoldDB" id="A0A6J1TPT9"/>
<feature type="binding site" description="axial binding residue" evidence="8">
    <location>
        <position position="346"/>
    </location>
    <ligand>
        <name>heme b</name>
        <dbReference type="ChEBI" id="CHEBI:60344"/>
    </ligand>
    <ligandPart>
        <name>Fe</name>
        <dbReference type="ChEBI" id="CHEBI:18248"/>
    </ligandPart>
</feature>
<evidence type="ECO:0000256" key="2">
    <source>
        <dbReference type="ARBA" id="ARBA00022525"/>
    </source>
</evidence>
<dbReference type="GO" id="GO:0005576">
    <property type="term" value="C:extracellular region"/>
    <property type="evidence" value="ECO:0007669"/>
    <property type="project" value="UniProtKB-SubCell"/>
</dbReference>
<keyword evidence="6 8" id="KW-0408">Iron</keyword>
<keyword evidence="3" id="KW-0575">Peroxidase</keyword>
<dbReference type="PANTHER" id="PTHR11475:SF4">
    <property type="entry name" value="CHORION PEROXIDASE"/>
    <property type="match status" value="1"/>
</dbReference>
<evidence type="ECO:0000256" key="1">
    <source>
        <dbReference type="ARBA" id="ARBA00004613"/>
    </source>
</evidence>
<dbReference type="GO" id="GO:0006979">
    <property type="term" value="P:response to oxidative stress"/>
    <property type="evidence" value="ECO:0007669"/>
    <property type="project" value="InterPro"/>
</dbReference>
<dbReference type="InterPro" id="IPR019791">
    <property type="entry name" value="Haem_peroxidase_animal"/>
</dbReference>
<dbReference type="Proteomes" id="UP000504606">
    <property type="component" value="Unplaced"/>
</dbReference>
<dbReference type="KEGG" id="foc:113217150"/>
<dbReference type="OrthoDB" id="823504at2759"/>
<dbReference type="GO" id="GO:0020037">
    <property type="term" value="F:heme binding"/>
    <property type="evidence" value="ECO:0007669"/>
    <property type="project" value="InterPro"/>
</dbReference>
<sequence length="593" mass="67246">MSRARGWHCLPVLLAVLGAARVQSARCPFTRPAFCNAESNQYRTFDGSCNNQVDTTMGKSNTPLLRVLEPNYANGIHSPRRTNSNQILPSARRIVTTLLQDRDVPSKVSNIMVMTWAQLVSHDVSRIQASFPRPNSACCAVTNTTDSCDRIPVPADDSFYSRFGVRCIGVDRSASAPCRTAAHEQTNLVTHWLDASFVYGSDQHVALHLRERRGGRLRTQFIQADEFLPRGANGGMEAGDGRVTITPMLAALQTLFMREHNRVARRLASVNLDWSDEELFQEARRIVIAEWQLLTYRDWLQWLIGTDVVQKEGLLPSLRLGSADYDHTVDATTANDFTSGAYRSFHSMIANDVWFTDGKDSRPERRLLSDVTADAILHPVSFKRTVLGLVYQPRQRQDQFIAEEITNKMFRGRNAFGSDLMSVDIQRGREHGLPSYNEYREHCRLRRAESFDDFNDTISAENIALLRKVYDNHDDVDFLVGGLLEQIDDRNPLATITSPTFRCVIVQQFKRWKRGDRFFFDLNKREFGFSPAQLQELRKVTMSRLICDNTPGVTTIPDDVFLNLGVLGNHEVSCRDLPSMDLRAWRGRPPKSG</sequence>
<dbReference type="Pfam" id="PF03098">
    <property type="entry name" value="An_peroxidase"/>
    <property type="match status" value="1"/>
</dbReference>
<evidence type="ECO:0000256" key="7">
    <source>
        <dbReference type="ARBA" id="ARBA00023180"/>
    </source>
</evidence>
<evidence type="ECO:0000256" key="5">
    <source>
        <dbReference type="ARBA" id="ARBA00022729"/>
    </source>
</evidence>
<evidence type="ECO:0000256" key="9">
    <source>
        <dbReference type="SAM" id="SignalP"/>
    </source>
</evidence>
<evidence type="ECO:0000256" key="4">
    <source>
        <dbReference type="ARBA" id="ARBA00022617"/>
    </source>
</evidence>
<dbReference type="InterPro" id="IPR010255">
    <property type="entry name" value="Haem_peroxidase_sf"/>
</dbReference>
<keyword evidence="2" id="KW-0964">Secreted</keyword>
<name>A0A6J1TPT9_FRAOC</name>
<dbReference type="GeneID" id="113217150"/>
<proteinExistence type="predicted"/>
<feature type="signal peptide" evidence="9">
    <location>
        <begin position="1"/>
        <end position="24"/>
    </location>
</feature>
<dbReference type="InterPro" id="IPR037120">
    <property type="entry name" value="Haem_peroxidase_sf_animal"/>
</dbReference>
<keyword evidence="3" id="KW-0560">Oxidoreductase</keyword>
<dbReference type="PRINTS" id="PR00457">
    <property type="entry name" value="ANPEROXIDASE"/>
</dbReference>
<dbReference type="RefSeq" id="XP_026292771.1">
    <property type="nucleotide sequence ID" value="XM_026436986.2"/>
</dbReference>
<evidence type="ECO:0000256" key="3">
    <source>
        <dbReference type="ARBA" id="ARBA00022559"/>
    </source>
</evidence>
<feature type="chain" id="PRO_5026778073" evidence="9">
    <location>
        <begin position="25"/>
        <end position="593"/>
    </location>
</feature>
<dbReference type="PANTHER" id="PTHR11475">
    <property type="entry name" value="OXIDASE/PEROXIDASE"/>
    <property type="match status" value="1"/>
</dbReference>
<dbReference type="GO" id="GO:0046872">
    <property type="term" value="F:metal ion binding"/>
    <property type="evidence" value="ECO:0007669"/>
    <property type="project" value="UniProtKB-KW"/>
</dbReference>
<evidence type="ECO:0000256" key="8">
    <source>
        <dbReference type="PIRSR" id="PIRSR619791-2"/>
    </source>
</evidence>
<reference evidence="11" key="1">
    <citation type="submission" date="2025-08" db="UniProtKB">
        <authorList>
            <consortium name="RefSeq"/>
        </authorList>
    </citation>
    <scope>IDENTIFICATION</scope>
    <source>
        <tissue evidence="11">Whole organism</tissue>
    </source>
</reference>
<organism evidence="10 11">
    <name type="scientific">Frankliniella occidentalis</name>
    <name type="common">Western flower thrips</name>
    <name type="synonym">Euthrips occidentalis</name>
    <dbReference type="NCBI Taxonomy" id="133901"/>
    <lineage>
        <taxon>Eukaryota</taxon>
        <taxon>Metazoa</taxon>
        <taxon>Ecdysozoa</taxon>
        <taxon>Arthropoda</taxon>
        <taxon>Hexapoda</taxon>
        <taxon>Insecta</taxon>
        <taxon>Pterygota</taxon>
        <taxon>Neoptera</taxon>
        <taxon>Paraneoptera</taxon>
        <taxon>Thysanoptera</taxon>
        <taxon>Terebrantia</taxon>
        <taxon>Thripoidea</taxon>
        <taxon>Thripidae</taxon>
        <taxon>Frankliniella</taxon>
    </lineage>
</organism>
<keyword evidence="7" id="KW-0325">Glycoprotein</keyword>
<evidence type="ECO:0000256" key="6">
    <source>
        <dbReference type="ARBA" id="ARBA00023004"/>
    </source>
</evidence>
<dbReference type="SUPFAM" id="SSF48113">
    <property type="entry name" value="Heme-dependent peroxidases"/>
    <property type="match status" value="1"/>
</dbReference>
<evidence type="ECO:0000313" key="11">
    <source>
        <dbReference type="RefSeq" id="XP_026292771.1"/>
    </source>
</evidence>
<dbReference type="GO" id="GO:0004601">
    <property type="term" value="F:peroxidase activity"/>
    <property type="evidence" value="ECO:0007669"/>
    <property type="project" value="UniProtKB-KW"/>
</dbReference>
<keyword evidence="5 9" id="KW-0732">Signal</keyword>
<dbReference type="PROSITE" id="PS50292">
    <property type="entry name" value="PEROXIDASE_3"/>
    <property type="match status" value="1"/>
</dbReference>
<keyword evidence="8" id="KW-0479">Metal-binding</keyword>
<protein>
    <submittedName>
        <fullName evidence="11">Peroxidase-like</fullName>
    </submittedName>
</protein>
<evidence type="ECO:0000313" key="10">
    <source>
        <dbReference type="Proteomes" id="UP000504606"/>
    </source>
</evidence>
<dbReference type="Gene3D" id="1.10.640.10">
    <property type="entry name" value="Haem peroxidase domain superfamily, animal type"/>
    <property type="match status" value="1"/>
</dbReference>
<accession>A0A6J1TPT9</accession>
<keyword evidence="4 8" id="KW-0349">Heme</keyword>
<dbReference type="GO" id="GO:0022412">
    <property type="term" value="P:cellular process involved in reproduction in multicellular organism"/>
    <property type="evidence" value="ECO:0007669"/>
    <property type="project" value="UniProtKB-ARBA"/>
</dbReference>
<keyword evidence="10" id="KW-1185">Reference proteome</keyword>
<dbReference type="FunFam" id="1.10.640.10:FF:000003">
    <property type="entry name" value="chorion peroxidase"/>
    <property type="match status" value="1"/>
</dbReference>